<dbReference type="NCBIfam" id="NF003231">
    <property type="entry name" value="PRK04195.2-1"/>
    <property type="match status" value="1"/>
</dbReference>
<dbReference type="OrthoDB" id="8658at2157"/>
<dbReference type="RefSeq" id="WP_012899187.1">
    <property type="nucleotide sequence ID" value="NC_013665.1"/>
</dbReference>
<keyword evidence="4 7" id="KW-0547">Nucleotide-binding</keyword>
<feature type="compositionally biased region" description="Basic and acidic residues" evidence="8">
    <location>
        <begin position="486"/>
        <end position="506"/>
    </location>
</feature>
<name>D1YVN5_METPS</name>
<evidence type="ECO:0000313" key="11">
    <source>
        <dbReference type="Proteomes" id="UP000001882"/>
    </source>
</evidence>
<evidence type="ECO:0000256" key="4">
    <source>
        <dbReference type="ARBA" id="ARBA00022741"/>
    </source>
</evidence>
<dbReference type="InterPro" id="IPR003959">
    <property type="entry name" value="ATPase_AAA_core"/>
</dbReference>
<dbReference type="EMBL" id="AP011532">
    <property type="protein sequence ID" value="BAI60507.1"/>
    <property type="molecule type" value="Genomic_DNA"/>
</dbReference>
<dbReference type="SMART" id="SM00382">
    <property type="entry name" value="AAA"/>
    <property type="match status" value="1"/>
</dbReference>
<dbReference type="GO" id="GO:0016887">
    <property type="term" value="F:ATP hydrolysis activity"/>
    <property type="evidence" value="ECO:0007669"/>
    <property type="project" value="InterPro"/>
</dbReference>
<protein>
    <recommendedName>
        <fullName evidence="2 7">Replication factor C large subunit</fullName>
        <shortName evidence="7">RFC large subunit</shortName>
    </recommendedName>
    <alternativeName>
        <fullName evidence="6 7">Clamp loader large subunit</fullName>
    </alternativeName>
</protein>
<gene>
    <name evidence="7 10" type="primary">rfcL</name>
    <name evidence="10" type="ordered locus">MCP_0435</name>
</gene>
<sequence>MSEERCMDWAEKYRPVSLSGVLGNDAAVKALRKWAETFGSGKKAAILYGGPGIGKTSAALALAHDMGWDYIEMNASDQRTKDAINKVAGSASKTGTFGGTNERRLLILDEADNLHGNYDRGGEAAIINVIKNTNQPIILIANDFYALSKPLRDAAEPIQFRALLSTSIVKALKKICAAENIKCQPEALMKIAERTNDMRSAINDLQAAAMGREEVTLADVSTGERDVPESIFKVMGLIFRGDDPGKARRAVMDLDESPEDLIGWVDENLPREYHDGDLERGFDALSKADLFLARVRRRMDYGMWRYASFMMVAGVNRARKRRYGGYSKYSAPTYWQKLGRARGTRAVRDSLAAKIGKYCHTSKREARAVFIPLLRVLFRDEGYAVGITARLKLEEDEIAFLLDAEKSSKKVGKVYEKSRDLIEKEVEHEIDVFARFAPKEPSAHKVEETAAEPAAEPAPKPKRKRKTARDGGEVPAPAIVVEPLVEEPKKEEAPSEPKRQRTLFDF</sequence>
<evidence type="ECO:0000256" key="8">
    <source>
        <dbReference type="SAM" id="MobiDB-lite"/>
    </source>
</evidence>
<dbReference type="CDD" id="cd18140">
    <property type="entry name" value="HLD_clamp_RFC"/>
    <property type="match status" value="1"/>
</dbReference>
<dbReference type="InterPro" id="IPR003593">
    <property type="entry name" value="AAA+_ATPase"/>
</dbReference>
<dbReference type="GO" id="GO:0003689">
    <property type="term" value="F:DNA clamp loader activity"/>
    <property type="evidence" value="ECO:0007669"/>
    <property type="project" value="UniProtKB-UniRule"/>
</dbReference>
<evidence type="ECO:0000256" key="3">
    <source>
        <dbReference type="ARBA" id="ARBA00022705"/>
    </source>
</evidence>
<reference evidence="10 11" key="2">
    <citation type="journal article" date="2008" name="Int. J. Syst. Evol. Microbiol.">
        <title>Methanocella paludicola gen. nov., sp. nov., a methane-producing archaeon, the first isolate of the lineage 'Rice Cluster I', and proposal of the new archaeal order Methanocellales ord. nov.</title>
        <authorList>
            <person name="Sakai S."/>
            <person name="Imachi H."/>
            <person name="Hanada S."/>
            <person name="Ohashi A."/>
            <person name="Harada H."/>
            <person name="Kamagata Y."/>
        </authorList>
    </citation>
    <scope>NUCLEOTIDE SEQUENCE [LARGE SCALE GENOMIC DNA]</scope>
    <source>
        <strain evidence="11">DSM 17711 / JCM 13418 / NBRC 101707 / SANAE</strain>
    </source>
</reference>
<dbReference type="AlphaFoldDB" id="D1YVN5"/>
<dbReference type="Gene3D" id="3.40.50.300">
    <property type="entry name" value="P-loop containing nucleotide triphosphate hydrolases"/>
    <property type="match status" value="1"/>
</dbReference>
<dbReference type="InterPro" id="IPR027417">
    <property type="entry name" value="P-loop_NTPase"/>
</dbReference>
<accession>D1YVN5</accession>
<dbReference type="Gene3D" id="1.10.8.60">
    <property type="match status" value="1"/>
</dbReference>
<comment type="similarity">
    <text evidence="1 7">Belongs to the activator 1 small subunits family. RfcL subfamily.</text>
</comment>
<proteinExistence type="inferred from homology"/>
<keyword evidence="5 7" id="KW-0067">ATP-binding</keyword>
<reference evidence="10 11" key="1">
    <citation type="journal article" date="2007" name="Appl. Environ. Microbiol.">
        <title>Isolation of key methanogens for global methane emission from rice paddy fields: a novel isolate affiliated with the clone cluster rice cluster I.</title>
        <authorList>
            <person name="Sakai S."/>
            <person name="Imachi H."/>
            <person name="Sekiguchi Y."/>
            <person name="Ohashi A."/>
            <person name="Harada H."/>
            <person name="Kamagata Y."/>
        </authorList>
    </citation>
    <scope>NUCLEOTIDE SEQUENCE [LARGE SCALE GENOMIC DNA]</scope>
    <source>
        <strain evidence="11">DSM 17711 / JCM 13418 / NBRC 101707 / SANAE</strain>
    </source>
</reference>
<evidence type="ECO:0000256" key="7">
    <source>
        <dbReference type="HAMAP-Rule" id="MF_01508"/>
    </source>
</evidence>
<feature type="domain" description="AAA+ ATPase" evidence="9">
    <location>
        <begin position="41"/>
        <end position="165"/>
    </location>
</feature>
<dbReference type="HAMAP" id="MF_01508">
    <property type="entry name" value="RfcL"/>
    <property type="match status" value="1"/>
</dbReference>
<dbReference type="SUPFAM" id="SSF52540">
    <property type="entry name" value="P-loop containing nucleoside triphosphate hydrolases"/>
    <property type="match status" value="1"/>
</dbReference>
<dbReference type="STRING" id="304371.MCP_0435"/>
<keyword evidence="3 7" id="KW-0235">DNA replication</keyword>
<comment type="function">
    <text evidence="7">Part of the RFC clamp loader complex which loads the PCNA sliding clamp onto DNA.</text>
</comment>
<organism evidence="10 11">
    <name type="scientific">Methanocella paludicola (strain DSM 17711 / JCM 13418 / NBRC 101707 / SANAE)</name>
    <dbReference type="NCBI Taxonomy" id="304371"/>
    <lineage>
        <taxon>Archaea</taxon>
        <taxon>Methanobacteriati</taxon>
        <taxon>Methanobacteriota</taxon>
        <taxon>Stenosarchaea group</taxon>
        <taxon>Methanomicrobia</taxon>
        <taxon>Methanocellales</taxon>
        <taxon>Methanocellaceae</taxon>
        <taxon>Methanocella</taxon>
    </lineage>
</organism>
<dbReference type="GO" id="GO:0006260">
    <property type="term" value="P:DNA replication"/>
    <property type="evidence" value="ECO:0007669"/>
    <property type="project" value="UniProtKB-UniRule"/>
</dbReference>
<feature type="binding site" evidence="7">
    <location>
        <begin position="49"/>
        <end position="56"/>
    </location>
    <ligand>
        <name>ATP</name>
        <dbReference type="ChEBI" id="CHEBI:30616"/>
    </ligand>
</feature>
<dbReference type="CDD" id="cd00009">
    <property type="entry name" value="AAA"/>
    <property type="match status" value="1"/>
</dbReference>
<dbReference type="InParanoid" id="D1YVN5"/>
<dbReference type="InterPro" id="IPR023935">
    <property type="entry name" value="Rep_factor-C_lsu"/>
</dbReference>
<dbReference type="NCBIfam" id="NF003228">
    <property type="entry name" value="PRK04195.1-4"/>
    <property type="match status" value="1"/>
</dbReference>
<dbReference type="PATRIC" id="fig|304371.9.peg.447"/>
<feature type="region of interest" description="Disordered" evidence="8">
    <location>
        <begin position="441"/>
        <end position="506"/>
    </location>
</feature>
<dbReference type="GO" id="GO:0005524">
    <property type="term" value="F:ATP binding"/>
    <property type="evidence" value="ECO:0007669"/>
    <property type="project" value="UniProtKB-UniRule"/>
</dbReference>
<comment type="subunit">
    <text evidence="7">Heteromultimer composed of small subunits (RfcS) and large subunits (RfcL).</text>
</comment>
<dbReference type="InterPro" id="IPR047854">
    <property type="entry name" value="RFC_lid"/>
</dbReference>
<reference evidence="11" key="3">
    <citation type="journal article" date="2011" name="PLoS ONE">
        <title>Genome sequence of a mesophilic hydrogenotrophic methanogen Methanocella paludicola, the first cultivated representative of the order Methanocellales.</title>
        <authorList>
            <person name="Sakai S."/>
            <person name="Takaki Y."/>
            <person name="Shimamura S."/>
            <person name="Sekine M."/>
            <person name="Tajima T."/>
            <person name="Kosugi H."/>
            <person name="Ichikawa N."/>
            <person name="Tasumi E."/>
            <person name="Hiraki A.T."/>
            <person name="Shimizu A."/>
            <person name="Kato Y."/>
            <person name="Nishiko R."/>
            <person name="Mori K."/>
            <person name="Fujita N."/>
            <person name="Imachi H."/>
            <person name="Takai K."/>
        </authorList>
    </citation>
    <scope>NUCLEOTIDE SEQUENCE [LARGE SCALE GENOMIC DNA]</scope>
    <source>
        <strain evidence="11">DSM 17711 / JCM 13418 / NBRC 101707 / SANAE</strain>
    </source>
</reference>
<dbReference type="KEGG" id="mpd:MCP_0435"/>
<evidence type="ECO:0000259" key="9">
    <source>
        <dbReference type="SMART" id="SM00382"/>
    </source>
</evidence>
<dbReference type="NCBIfam" id="NF003229">
    <property type="entry name" value="PRK04195.1-5"/>
    <property type="match status" value="1"/>
</dbReference>
<evidence type="ECO:0000256" key="1">
    <source>
        <dbReference type="ARBA" id="ARBA00006878"/>
    </source>
</evidence>
<dbReference type="PANTHER" id="PTHR23389:SF6">
    <property type="entry name" value="REPLICATION FACTOR C SUBUNIT 1"/>
    <property type="match status" value="1"/>
</dbReference>
<dbReference type="FunCoup" id="D1YVN5">
    <property type="interactions" value="12"/>
</dbReference>
<evidence type="ECO:0000313" key="10">
    <source>
        <dbReference type="EMBL" id="BAI60507.1"/>
    </source>
</evidence>
<evidence type="ECO:0000256" key="5">
    <source>
        <dbReference type="ARBA" id="ARBA00022840"/>
    </source>
</evidence>
<dbReference type="eggNOG" id="arCOG00470">
    <property type="taxonomic scope" value="Archaea"/>
</dbReference>
<dbReference type="Pfam" id="PF21960">
    <property type="entry name" value="RCF1-5-like_lid"/>
    <property type="match status" value="1"/>
</dbReference>
<dbReference type="Pfam" id="PF00004">
    <property type="entry name" value="AAA"/>
    <property type="match status" value="1"/>
</dbReference>
<keyword evidence="11" id="KW-1185">Reference proteome</keyword>
<dbReference type="PANTHER" id="PTHR23389">
    <property type="entry name" value="CHROMOSOME TRANSMISSION FIDELITY FACTOR 18"/>
    <property type="match status" value="1"/>
</dbReference>
<dbReference type="GeneID" id="8680532"/>
<evidence type="ECO:0000256" key="2">
    <source>
        <dbReference type="ARBA" id="ARBA00014793"/>
    </source>
</evidence>
<dbReference type="Proteomes" id="UP000001882">
    <property type="component" value="Chromosome"/>
</dbReference>
<evidence type="ECO:0000256" key="6">
    <source>
        <dbReference type="ARBA" id="ARBA00032141"/>
    </source>
</evidence>